<evidence type="ECO:0000256" key="1">
    <source>
        <dbReference type="SAM" id="MobiDB-lite"/>
    </source>
</evidence>
<keyword evidence="3" id="KW-1185">Reference proteome</keyword>
<dbReference type="EMBL" id="JAEPRB010000053">
    <property type="protein sequence ID" value="KAG2223885.1"/>
    <property type="molecule type" value="Genomic_DNA"/>
</dbReference>
<name>A0A8H7S6V4_9FUNG</name>
<dbReference type="OrthoDB" id="2265483at2759"/>
<accession>A0A8H7S6V4</accession>
<gene>
    <name evidence="2" type="ORF">INT45_012758</name>
</gene>
<feature type="compositionally biased region" description="Basic and acidic residues" evidence="1">
    <location>
        <begin position="1"/>
        <end position="12"/>
    </location>
</feature>
<evidence type="ECO:0000313" key="3">
    <source>
        <dbReference type="Proteomes" id="UP000646827"/>
    </source>
</evidence>
<organism evidence="2 3">
    <name type="scientific">Circinella minor</name>
    <dbReference type="NCBI Taxonomy" id="1195481"/>
    <lineage>
        <taxon>Eukaryota</taxon>
        <taxon>Fungi</taxon>
        <taxon>Fungi incertae sedis</taxon>
        <taxon>Mucoromycota</taxon>
        <taxon>Mucoromycotina</taxon>
        <taxon>Mucoromycetes</taxon>
        <taxon>Mucorales</taxon>
        <taxon>Lichtheimiaceae</taxon>
        <taxon>Circinella</taxon>
    </lineage>
</organism>
<evidence type="ECO:0000313" key="2">
    <source>
        <dbReference type="EMBL" id="KAG2223885.1"/>
    </source>
</evidence>
<dbReference type="AlphaFoldDB" id="A0A8H7S6V4"/>
<comment type="caution">
    <text evidence="2">The sequence shown here is derived from an EMBL/GenBank/DDBJ whole genome shotgun (WGS) entry which is preliminary data.</text>
</comment>
<feature type="region of interest" description="Disordered" evidence="1">
    <location>
        <begin position="127"/>
        <end position="172"/>
    </location>
</feature>
<reference evidence="2 3" key="1">
    <citation type="submission" date="2020-12" db="EMBL/GenBank/DDBJ databases">
        <title>Metabolic potential, ecology and presence of endohyphal bacteria is reflected in genomic diversity of Mucoromycotina.</title>
        <authorList>
            <person name="Muszewska A."/>
            <person name="Okrasinska A."/>
            <person name="Steczkiewicz K."/>
            <person name="Drgas O."/>
            <person name="Orlowska M."/>
            <person name="Perlinska-Lenart U."/>
            <person name="Aleksandrzak-Piekarczyk T."/>
            <person name="Szatraj K."/>
            <person name="Zielenkiewicz U."/>
            <person name="Pilsyk S."/>
            <person name="Malc E."/>
            <person name="Mieczkowski P."/>
            <person name="Kruszewska J.S."/>
            <person name="Biernat P."/>
            <person name="Pawlowska J."/>
        </authorList>
    </citation>
    <scope>NUCLEOTIDE SEQUENCE [LARGE SCALE GENOMIC DNA]</scope>
    <source>
        <strain evidence="2 3">CBS 142.35</strain>
    </source>
</reference>
<dbReference type="Proteomes" id="UP000646827">
    <property type="component" value="Unassembled WGS sequence"/>
</dbReference>
<feature type="compositionally biased region" description="Low complexity" evidence="1">
    <location>
        <begin position="127"/>
        <end position="142"/>
    </location>
</feature>
<feature type="compositionally biased region" description="Basic residues" evidence="1">
    <location>
        <begin position="158"/>
        <end position="172"/>
    </location>
</feature>
<proteinExistence type="predicted"/>
<feature type="region of interest" description="Disordered" evidence="1">
    <location>
        <begin position="1"/>
        <end position="25"/>
    </location>
</feature>
<sequence>MEDVLKNEQSRQEHRHNKRRDSYDSAESSLDDFEVHLAAYELDVEENWRRLIPMTCDANRRAWLLSTMKKLEITNWILFHAEGLVFNYLCSLNRQYRKKAWTLVANHHGNQIPNKLEPRVQMVQSLAALESSSDNSSSSDSNSDSDAETDSDGEKPHNKCRRTNNTKSKGKGKALLFPKKNACFLHLKSNHTRFDCEKLKEVLHMSRNNNNNNNNNWQQNNNNKFGSRSFFGPSNRTYYNNSAGPSNSNLCRFCRCVPYVRGHECQELLRARRSNINNNNNNNMVRSYMTHLSSQVEDMLSVNDDELMETSSNNNKGTILKPIHYYNITHALISPQLDLK</sequence>
<protein>
    <submittedName>
        <fullName evidence="2">Uncharacterized protein</fullName>
    </submittedName>
</protein>